<protein>
    <submittedName>
        <fullName evidence="1">Uncharacterized protein</fullName>
    </submittedName>
</protein>
<dbReference type="AlphaFoldDB" id="A0A0P1G1W2"/>
<keyword evidence="2" id="KW-1185">Reference proteome</keyword>
<name>A0A0P1G1W2_9RHOB</name>
<evidence type="ECO:0000313" key="2">
    <source>
        <dbReference type="Proteomes" id="UP000052022"/>
    </source>
</evidence>
<reference evidence="1 2" key="1">
    <citation type="submission" date="2015-09" db="EMBL/GenBank/DDBJ databases">
        <authorList>
            <consortium name="Swine Surveillance"/>
        </authorList>
    </citation>
    <scope>NUCLEOTIDE SEQUENCE [LARGE SCALE GENOMIC DNA]</scope>
    <source>
        <strain evidence="1 2">CECT 7557</strain>
    </source>
</reference>
<proteinExistence type="predicted"/>
<organism evidence="1 2">
    <name type="scientific">Tritonibacter multivorans</name>
    <dbReference type="NCBI Taxonomy" id="928856"/>
    <lineage>
        <taxon>Bacteria</taxon>
        <taxon>Pseudomonadati</taxon>
        <taxon>Pseudomonadota</taxon>
        <taxon>Alphaproteobacteria</taxon>
        <taxon>Rhodobacterales</taxon>
        <taxon>Paracoccaceae</taxon>
        <taxon>Tritonibacter</taxon>
    </lineage>
</organism>
<sequence>MHATAIRGSEFLAWSYRERAFYVRFTAQKDLTCTGHK</sequence>
<dbReference type="Proteomes" id="UP000052022">
    <property type="component" value="Unassembled WGS sequence"/>
</dbReference>
<gene>
    <name evidence="1" type="ORF">TRM7557_00556</name>
</gene>
<evidence type="ECO:0000313" key="1">
    <source>
        <dbReference type="EMBL" id="CUH75782.1"/>
    </source>
</evidence>
<dbReference type="EMBL" id="CYSD01000012">
    <property type="protein sequence ID" value="CUH75782.1"/>
    <property type="molecule type" value="Genomic_DNA"/>
</dbReference>
<accession>A0A0P1G1W2</accession>